<reference evidence="1 2" key="1">
    <citation type="submission" date="2019-02" db="EMBL/GenBank/DDBJ databases">
        <authorList>
            <consortium name="Pathogen Informatics"/>
        </authorList>
    </citation>
    <scope>NUCLEOTIDE SEQUENCE [LARGE SCALE GENOMIC DNA]</scope>
    <source>
        <strain evidence="1 2">3012STDY7078512</strain>
    </source>
</reference>
<protein>
    <submittedName>
        <fullName evidence="1">Putative phage portal protein</fullName>
    </submittedName>
</protein>
<accession>A0A449I4I8</accession>
<gene>
    <name evidence="1" type="ORF">NCTC7812_01935</name>
</gene>
<sequence>MNIRFWEKKGAEQPKERGYFESVVSSDIQVRNIDVPKVSVTSPEQAMRLATVYRCTSILSGSIASLPLQLKRKRGGYFAVDEESHLNYLLTISPNRRQTAYEMMRNAVIQMVNMGNAYIYPEYRQGEVYSLTLLSPYTVSYDKMLDIYMVNDAVNNIYKTLESEEIIHLRNMSLDGGYTGVSTIRYAATVMSVASSADAKSLDSFQPGSTYSGFISGDNSMVKGFGEVQDEQLKTVSDRVEKELQSGKRIFSVPDAMRFNQLSMSPADIQLMDEKRFGVLDICRFYGVHPDKAFAGQSNNYKASEMSQVQFMTDTLQPLLRQIQNELFVKLIPQSVANKYRMEFDLESFYQTDIMSMATMTEKSIQWGLNTVNEQRMKKGLPPVEGGDVPMISCNVAPITSAKIKGEKDPSAKHERVELNT</sequence>
<name>A0A449I4I8_9BACE</name>
<evidence type="ECO:0000313" key="2">
    <source>
        <dbReference type="Proteomes" id="UP000396835"/>
    </source>
</evidence>
<evidence type="ECO:0000313" key="1">
    <source>
        <dbReference type="EMBL" id="VFB14383.1"/>
    </source>
</evidence>
<dbReference type="RefSeq" id="WP_131752386.1">
    <property type="nucleotide sequence ID" value="NZ_CAACYH010000004.1"/>
</dbReference>
<organism evidence="1 2">
    <name type="scientific">Prevotella heparinolytica</name>
    <dbReference type="NCBI Taxonomy" id="28113"/>
    <lineage>
        <taxon>Bacteria</taxon>
        <taxon>Pseudomonadati</taxon>
        <taxon>Bacteroidota</taxon>
        <taxon>Bacteroidia</taxon>
        <taxon>Bacteroidales</taxon>
        <taxon>Bacteroidaceae</taxon>
        <taxon>Bacteroides</taxon>
    </lineage>
</organism>
<dbReference type="Proteomes" id="UP000396835">
    <property type="component" value="Unassembled WGS sequence"/>
</dbReference>
<dbReference type="InterPro" id="IPR006427">
    <property type="entry name" value="Portal_HK97"/>
</dbReference>
<dbReference type="AlphaFoldDB" id="A0A449I4I8"/>
<dbReference type="OrthoDB" id="9765386at2"/>
<dbReference type="InterPro" id="IPR006944">
    <property type="entry name" value="Phage/GTA_portal"/>
</dbReference>
<proteinExistence type="predicted"/>
<dbReference type="Pfam" id="PF04860">
    <property type="entry name" value="Phage_portal"/>
    <property type="match status" value="1"/>
</dbReference>
<dbReference type="NCBIfam" id="TIGR01537">
    <property type="entry name" value="portal_HK97"/>
    <property type="match status" value="1"/>
</dbReference>
<dbReference type="EMBL" id="CAACYH010000004">
    <property type="protein sequence ID" value="VFB14383.1"/>
    <property type="molecule type" value="Genomic_DNA"/>
</dbReference>